<dbReference type="PROSITE" id="PS00211">
    <property type="entry name" value="ABC_TRANSPORTER_1"/>
    <property type="match status" value="1"/>
</dbReference>
<dbReference type="InterPro" id="IPR003439">
    <property type="entry name" value="ABC_transporter-like_ATP-bd"/>
</dbReference>
<keyword evidence="12" id="KW-1185">Reference proteome</keyword>
<dbReference type="CDD" id="cd03213">
    <property type="entry name" value="ABCG_EPDR"/>
    <property type="match status" value="1"/>
</dbReference>
<feature type="transmembrane region" description="Helical" evidence="9">
    <location>
        <begin position="423"/>
        <end position="442"/>
    </location>
</feature>
<evidence type="ECO:0000256" key="4">
    <source>
        <dbReference type="ARBA" id="ARBA00022692"/>
    </source>
</evidence>
<evidence type="ECO:0000313" key="12">
    <source>
        <dbReference type="Proteomes" id="UP001157974"/>
    </source>
</evidence>
<proteinExistence type="predicted"/>
<dbReference type="Pfam" id="PF00005">
    <property type="entry name" value="ABC_tran"/>
    <property type="match status" value="1"/>
</dbReference>
<dbReference type="InterPro" id="IPR027417">
    <property type="entry name" value="P-loop_NTPase"/>
</dbReference>
<dbReference type="PROSITE" id="PS50893">
    <property type="entry name" value="ABC_TRANSPORTER_2"/>
    <property type="match status" value="1"/>
</dbReference>
<keyword evidence="5" id="KW-0547">Nucleotide-binding</keyword>
<sequence length="690" mass="75031">MAGVVSAVTAIVFPQYALPIGVACASLEAFKALRKKGSEESEIKEVPAAEVSGKVSPVTLKWKNLSYKAESRKKGSVHILKECTGEAKPGHLLALMGPSGAGKTSLINVLASQVPKSTKVEIRGQLTCNAHQKTVDHPQAYVPQSPNFFSCLTVRETLQFAARARLPSSVTTEDREEMVEDLILKLGLAKCADSFVGNATTQGISGGEKKRLSIASEMIGTPALIFVDEPTSGLDSFQAEQVIDALRVLAKEGHTVICSIHQPRGSIYNMFDDLCLLSEGETLFCGPVDGVLGHFSELGLTSPSGTNPAEFLADVISIDYSDPVRSAECRDRISSLSNAYREKIAPTITIMLDPSDYPSKHVGHPLLSWWDQLSMLFGRSVRQVKRDRKSNMARIIPSITSAIMFGMIYWRMGRDQSGIHNRLGFLMVCATNTAMLAMTRTLKVFPPEKSVVDRERARHSYHVLPYLLGKIVAELPAVLAPPLLFGSILYPMAGLEGSIGRFARFLSVLAVEGMASGAIGLAIGSLAPTAEIALSVGPSIMLIFILFGGYYVTDNTVPFVLRWIPRVSVIRWSYKTLAVNQFQGIEFTTEGPTDTATGEQVIQRLGSADESYASGLVELVRITSFFYVLSYWILNKRKRAFQDLLEDDDVGAVNLKLNNGQVEELEKVAEVGDVDASENVSPPADVEYSA</sequence>
<dbReference type="Pfam" id="PF19055">
    <property type="entry name" value="ABC2_membrane_7"/>
    <property type="match status" value="1"/>
</dbReference>
<gene>
    <name evidence="11" type="ORF">NDN08_001736</name>
</gene>
<protein>
    <recommendedName>
        <fullName evidence="2">Probable ATP-dependent transporter ycf16</fullName>
    </recommendedName>
</protein>
<evidence type="ECO:0000256" key="1">
    <source>
        <dbReference type="ARBA" id="ARBA00004141"/>
    </source>
</evidence>
<dbReference type="InterPro" id="IPR017871">
    <property type="entry name" value="ABC_transporter-like_CS"/>
</dbReference>
<keyword evidence="6" id="KW-0067">ATP-binding</keyword>
<evidence type="ECO:0000256" key="7">
    <source>
        <dbReference type="ARBA" id="ARBA00022989"/>
    </source>
</evidence>
<dbReference type="PANTHER" id="PTHR48041">
    <property type="entry name" value="ABC TRANSPORTER G FAMILY MEMBER 28"/>
    <property type="match status" value="1"/>
</dbReference>
<dbReference type="InterPro" id="IPR003593">
    <property type="entry name" value="AAA+_ATPase"/>
</dbReference>
<keyword evidence="7 9" id="KW-1133">Transmembrane helix</keyword>
<dbReference type="Proteomes" id="UP001157974">
    <property type="component" value="Unassembled WGS sequence"/>
</dbReference>
<dbReference type="SMART" id="SM00382">
    <property type="entry name" value="AAA"/>
    <property type="match status" value="1"/>
</dbReference>
<feature type="transmembrane region" description="Helical" evidence="9">
    <location>
        <begin position="612"/>
        <end position="634"/>
    </location>
</feature>
<organism evidence="11 12">
    <name type="scientific">Rhodosorus marinus</name>
    <dbReference type="NCBI Taxonomy" id="101924"/>
    <lineage>
        <taxon>Eukaryota</taxon>
        <taxon>Rhodophyta</taxon>
        <taxon>Stylonematophyceae</taxon>
        <taxon>Stylonematales</taxon>
        <taxon>Stylonemataceae</taxon>
        <taxon>Rhodosorus</taxon>
    </lineage>
</organism>
<accession>A0AAV8UVU1</accession>
<feature type="transmembrane region" description="Helical" evidence="9">
    <location>
        <begin position="502"/>
        <end position="523"/>
    </location>
</feature>
<dbReference type="SUPFAM" id="SSF52540">
    <property type="entry name" value="P-loop containing nucleoside triphosphate hydrolases"/>
    <property type="match status" value="1"/>
</dbReference>
<evidence type="ECO:0000256" key="5">
    <source>
        <dbReference type="ARBA" id="ARBA00022741"/>
    </source>
</evidence>
<comment type="subcellular location">
    <subcellularLocation>
        <location evidence="1">Membrane</location>
        <topology evidence="1">Multi-pass membrane protein</topology>
    </subcellularLocation>
</comment>
<reference evidence="11 12" key="1">
    <citation type="journal article" date="2023" name="Nat. Commun.">
        <title>Origin of minicircular mitochondrial genomes in red algae.</title>
        <authorList>
            <person name="Lee Y."/>
            <person name="Cho C.H."/>
            <person name="Lee Y.M."/>
            <person name="Park S.I."/>
            <person name="Yang J.H."/>
            <person name="West J.A."/>
            <person name="Bhattacharya D."/>
            <person name="Yoon H.S."/>
        </authorList>
    </citation>
    <scope>NUCLEOTIDE SEQUENCE [LARGE SCALE GENOMIC DNA]</scope>
    <source>
        <strain evidence="11 12">CCMP1338</strain>
        <tissue evidence="11">Whole cell</tissue>
    </source>
</reference>
<dbReference type="Pfam" id="PF01061">
    <property type="entry name" value="ABC2_membrane"/>
    <property type="match status" value="1"/>
</dbReference>
<dbReference type="InterPro" id="IPR043926">
    <property type="entry name" value="ABCG_dom"/>
</dbReference>
<dbReference type="GO" id="GO:0016020">
    <property type="term" value="C:membrane"/>
    <property type="evidence" value="ECO:0007669"/>
    <property type="project" value="UniProtKB-SubCell"/>
</dbReference>
<dbReference type="GO" id="GO:0016887">
    <property type="term" value="F:ATP hydrolysis activity"/>
    <property type="evidence" value="ECO:0007669"/>
    <property type="project" value="InterPro"/>
</dbReference>
<keyword evidence="8 9" id="KW-0472">Membrane</keyword>
<evidence type="ECO:0000256" key="8">
    <source>
        <dbReference type="ARBA" id="ARBA00023136"/>
    </source>
</evidence>
<dbReference type="AlphaFoldDB" id="A0AAV8UVU1"/>
<feature type="domain" description="ABC transporter" evidence="10">
    <location>
        <begin position="60"/>
        <end position="304"/>
    </location>
</feature>
<dbReference type="EMBL" id="JAMWBK010000005">
    <property type="protein sequence ID" value="KAJ8905228.1"/>
    <property type="molecule type" value="Genomic_DNA"/>
</dbReference>
<name>A0AAV8UVU1_9RHOD</name>
<evidence type="ECO:0000256" key="9">
    <source>
        <dbReference type="SAM" id="Phobius"/>
    </source>
</evidence>
<evidence type="ECO:0000313" key="11">
    <source>
        <dbReference type="EMBL" id="KAJ8905228.1"/>
    </source>
</evidence>
<evidence type="ECO:0000256" key="6">
    <source>
        <dbReference type="ARBA" id="ARBA00022840"/>
    </source>
</evidence>
<feature type="transmembrane region" description="Helical" evidence="9">
    <location>
        <begin position="463"/>
        <end position="490"/>
    </location>
</feature>
<evidence type="ECO:0000259" key="10">
    <source>
        <dbReference type="PROSITE" id="PS50893"/>
    </source>
</evidence>
<keyword evidence="3" id="KW-0813">Transport</keyword>
<dbReference type="InterPro" id="IPR013525">
    <property type="entry name" value="ABC2_TM"/>
</dbReference>
<feature type="transmembrane region" description="Helical" evidence="9">
    <location>
        <begin position="392"/>
        <end position="411"/>
    </location>
</feature>
<evidence type="ECO:0000256" key="3">
    <source>
        <dbReference type="ARBA" id="ARBA00022448"/>
    </source>
</evidence>
<dbReference type="Gene3D" id="3.40.50.300">
    <property type="entry name" value="P-loop containing nucleotide triphosphate hydrolases"/>
    <property type="match status" value="1"/>
</dbReference>
<feature type="transmembrane region" description="Helical" evidence="9">
    <location>
        <begin position="532"/>
        <end position="552"/>
    </location>
</feature>
<dbReference type="GO" id="GO:0140359">
    <property type="term" value="F:ABC-type transporter activity"/>
    <property type="evidence" value="ECO:0007669"/>
    <property type="project" value="InterPro"/>
</dbReference>
<evidence type="ECO:0000256" key="2">
    <source>
        <dbReference type="ARBA" id="ARBA00014334"/>
    </source>
</evidence>
<comment type="caution">
    <text evidence="11">The sequence shown here is derived from an EMBL/GenBank/DDBJ whole genome shotgun (WGS) entry which is preliminary data.</text>
</comment>
<dbReference type="PANTHER" id="PTHR48041:SF41">
    <property type="entry name" value="ABC TRANSPORTER G FAMILY"/>
    <property type="match status" value="1"/>
</dbReference>
<dbReference type="GO" id="GO:0005524">
    <property type="term" value="F:ATP binding"/>
    <property type="evidence" value="ECO:0007669"/>
    <property type="project" value="UniProtKB-KW"/>
</dbReference>
<keyword evidence="4 9" id="KW-0812">Transmembrane</keyword>
<dbReference type="InterPro" id="IPR050352">
    <property type="entry name" value="ABCG_transporters"/>
</dbReference>